<keyword evidence="2" id="KW-0614">Plasmid</keyword>
<dbReference type="Proteomes" id="UP001058273">
    <property type="component" value="Plasmid p11"/>
</dbReference>
<evidence type="ECO:0000313" key="2">
    <source>
        <dbReference type="EMBL" id="UUV99915.1"/>
    </source>
</evidence>
<accession>A0ABY5P1W0</accession>
<keyword evidence="1" id="KW-0812">Transmembrane</keyword>
<reference evidence="2" key="1">
    <citation type="submission" date="2022-08" db="EMBL/GenBank/DDBJ databases">
        <title>Genome sequence of Vagococcus luciliae DSM 112651.</title>
        <authorList>
            <person name="Juan G."/>
            <person name="Anja P."/>
            <person name="Rolf D."/>
            <person name="Kampfer P."/>
            <person name="Vilcinskas A."/>
        </authorList>
    </citation>
    <scope>NUCLEOTIDE SEQUENCE</scope>
    <source>
        <strain evidence="2">G314FT</strain>
        <plasmid evidence="2">p11</plasmid>
    </source>
</reference>
<feature type="transmembrane region" description="Helical" evidence="1">
    <location>
        <begin position="71"/>
        <end position="89"/>
    </location>
</feature>
<protein>
    <submittedName>
        <fullName evidence="2">Uncharacterized protein</fullName>
    </submittedName>
</protein>
<name>A0ABY5P1W0_9ENTE</name>
<keyword evidence="1" id="KW-1133">Transmembrane helix</keyword>
<evidence type="ECO:0000256" key="1">
    <source>
        <dbReference type="SAM" id="Phobius"/>
    </source>
</evidence>
<keyword evidence="3" id="KW-1185">Reference proteome</keyword>
<keyword evidence="1" id="KW-0472">Membrane</keyword>
<geneLocation type="plasmid" evidence="2 3">
    <name>p11</name>
</geneLocation>
<organism evidence="2 3">
    <name type="scientific">Vagococcus luciliae</name>
    <dbReference type="NCBI Taxonomy" id="2920380"/>
    <lineage>
        <taxon>Bacteria</taxon>
        <taxon>Bacillati</taxon>
        <taxon>Bacillota</taxon>
        <taxon>Bacilli</taxon>
        <taxon>Lactobacillales</taxon>
        <taxon>Enterococcaceae</taxon>
        <taxon>Vagococcus</taxon>
    </lineage>
</organism>
<sequence length="140" mass="15922">MVFENELTVKELLLVRGIDPYLLEDKLKLGGIKKPNKMAIEKILDLTFKDYCIYKVGVKEEKNEMSDSKSFIIAICVTIFFGGFSSIFSDFPFSFRFSVVSLYALFAILLLIYVIKIGNNASSNIKMINVIDELLEIKNS</sequence>
<gene>
    <name evidence="2" type="ORF">G314FT_20840</name>
</gene>
<dbReference type="EMBL" id="CP102452">
    <property type="protein sequence ID" value="UUV99915.1"/>
    <property type="molecule type" value="Genomic_DNA"/>
</dbReference>
<feature type="transmembrane region" description="Helical" evidence="1">
    <location>
        <begin position="95"/>
        <end position="115"/>
    </location>
</feature>
<evidence type="ECO:0000313" key="3">
    <source>
        <dbReference type="Proteomes" id="UP001058273"/>
    </source>
</evidence>
<reference evidence="2" key="2">
    <citation type="submission" date="2022-08" db="EMBL/GenBank/DDBJ databases">
        <authorList>
            <person name="Poehlein A."/>
            <person name="Guzman J."/>
            <person name="Daniel R."/>
            <person name="Vilcinskas A."/>
        </authorList>
    </citation>
    <scope>NUCLEOTIDE SEQUENCE</scope>
    <source>
        <strain evidence="2">G314FT</strain>
        <plasmid evidence="2">p11</plasmid>
    </source>
</reference>
<proteinExistence type="predicted"/>